<evidence type="ECO:0000313" key="3">
    <source>
        <dbReference type="Proteomes" id="UP000013827"/>
    </source>
</evidence>
<feature type="transmembrane region" description="Helical" evidence="1">
    <location>
        <begin position="479"/>
        <end position="496"/>
    </location>
</feature>
<reference evidence="3" key="1">
    <citation type="journal article" date="2013" name="Nature">
        <title>Pan genome of the phytoplankton Emiliania underpins its global distribution.</title>
        <authorList>
            <person name="Read B.A."/>
            <person name="Kegel J."/>
            <person name="Klute M.J."/>
            <person name="Kuo A."/>
            <person name="Lefebvre S.C."/>
            <person name="Maumus F."/>
            <person name="Mayer C."/>
            <person name="Miller J."/>
            <person name="Monier A."/>
            <person name="Salamov A."/>
            <person name="Young J."/>
            <person name="Aguilar M."/>
            <person name="Claverie J.M."/>
            <person name="Frickenhaus S."/>
            <person name="Gonzalez K."/>
            <person name="Herman E.K."/>
            <person name="Lin Y.C."/>
            <person name="Napier J."/>
            <person name="Ogata H."/>
            <person name="Sarno A.F."/>
            <person name="Shmutz J."/>
            <person name="Schroeder D."/>
            <person name="de Vargas C."/>
            <person name="Verret F."/>
            <person name="von Dassow P."/>
            <person name="Valentin K."/>
            <person name="Van de Peer Y."/>
            <person name="Wheeler G."/>
            <person name="Dacks J.B."/>
            <person name="Delwiche C.F."/>
            <person name="Dyhrman S.T."/>
            <person name="Glockner G."/>
            <person name="John U."/>
            <person name="Richards T."/>
            <person name="Worden A.Z."/>
            <person name="Zhang X."/>
            <person name="Grigoriev I.V."/>
            <person name="Allen A.E."/>
            <person name="Bidle K."/>
            <person name="Borodovsky M."/>
            <person name="Bowler C."/>
            <person name="Brownlee C."/>
            <person name="Cock J.M."/>
            <person name="Elias M."/>
            <person name="Gladyshev V.N."/>
            <person name="Groth M."/>
            <person name="Guda C."/>
            <person name="Hadaegh A."/>
            <person name="Iglesias-Rodriguez M.D."/>
            <person name="Jenkins J."/>
            <person name="Jones B.M."/>
            <person name="Lawson T."/>
            <person name="Leese F."/>
            <person name="Lindquist E."/>
            <person name="Lobanov A."/>
            <person name="Lomsadze A."/>
            <person name="Malik S.B."/>
            <person name="Marsh M.E."/>
            <person name="Mackinder L."/>
            <person name="Mock T."/>
            <person name="Mueller-Roeber B."/>
            <person name="Pagarete A."/>
            <person name="Parker M."/>
            <person name="Probert I."/>
            <person name="Quesneville H."/>
            <person name="Raines C."/>
            <person name="Rensing S.A."/>
            <person name="Riano-Pachon D.M."/>
            <person name="Richier S."/>
            <person name="Rokitta S."/>
            <person name="Shiraiwa Y."/>
            <person name="Soanes D.M."/>
            <person name="van der Giezen M."/>
            <person name="Wahlund T.M."/>
            <person name="Williams B."/>
            <person name="Wilson W."/>
            <person name="Wolfe G."/>
            <person name="Wurch L.L."/>
        </authorList>
    </citation>
    <scope>NUCLEOTIDE SEQUENCE</scope>
</reference>
<feature type="transmembrane region" description="Helical" evidence="1">
    <location>
        <begin position="75"/>
        <end position="93"/>
    </location>
</feature>
<dbReference type="Proteomes" id="UP000013827">
    <property type="component" value="Unassembled WGS sequence"/>
</dbReference>
<dbReference type="PaxDb" id="2903-EOD16347"/>
<accession>A0A0D3IYL2</accession>
<feature type="transmembrane region" description="Helical" evidence="1">
    <location>
        <begin position="122"/>
        <end position="141"/>
    </location>
</feature>
<proteinExistence type="predicted"/>
<sequence length="951" mass="100981">MMEALSAKLRQPTLVRTVTTTVVGAAIFSLCMCDPFGLPTRGTLGSLAWVFTYSTLKPNIGPSEYGKLIDGSIKFLLLLCLCSVLAMAMVASSRGHPEALMAWTSVLAVFYCAIASWDSSWFGAGVVCALMTYLFAFIPYSQAPPWSGKYPTRELQFHVQWVVLTGSITSVLTSATLGIAVACGVHGLVLPDFGCVKWRRGTAAVLSSTAKLLDDVAARAIITSARRVDVDSPARLAQSMGTIRGQLAALSPALGAARLEWRFFSPRRGQLASQLQVAVQVAVGHALENATAAAQAGHTMSKHLGADEPLQAACQRTLQESRKAITDLATALGTGGAKGTQPAEPLPPPFPVGESLNKSLDEALGAALRRVAHKSDDAIEQLVTAHQAAAFHVTLRSLRAATTRLSAAGKAFVGEPEASIFSPAGWAALRAEWAATCPVPRRPRAASDLLVASPLAPVSRHRHLLRSFMAFLSSERATTAWKVALALVLTSMWGFFEWANPVYVKMGGVSAIASVVTLSVSPQVGALGWKAVAKVAGNLVAVAFAFVWYGLFVSTGTAAAQDSGGDIGSGAPTDTGLRDAEEFLSDPLLLGGMVLFQGLLQAACCLFVAAYPSMSYAAYITVIMWVTATNKKLTPSGQNGAQLVSFAVYARTVSIELLGAATGLCMAFLTCSLINPTWGYASVSNALAEVAATCQAALVHANELRRGGATQKDSAAAIARARLLVQELAMRRAQLLARRGELMVFLWASGKEVNLEPQAHYSPAKAMQLYAHLFRAYDYVQLLMSGLAAQLAASPPTPPTQPGPLEKEGVPVLSDRVKESTAGGGAEGNGDAAAAEIVSLHREHLIRLRFVESALRQRVPLLQPFAGDELHARRSGSLRTIRSALASRLRQAARYDDKAFATRQLVDTFATVAHLWHGEQLHEAIRRCEAVTMELYGPHAAAAGFNEVSRV</sequence>
<keyword evidence="1" id="KW-0472">Membrane</keyword>
<protein>
    <recommendedName>
        <fullName evidence="4">ER transporter 6TM N-terminal domain-containing protein</fullName>
    </recommendedName>
</protein>
<evidence type="ECO:0000313" key="2">
    <source>
        <dbReference type="EnsemblProtists" id="EOD16347"/>
    </source>
</evidence>
<reference evidence="2" key="2">
    <citation type="submission" date="2024-10" db="UniProtKB">
        <authorList>
            <consortium name="EnsemblProtists"/>
        </authorList>
    </citation>
    <scope>IDENTIFICATION</scope>
</reference>
<dbReference type="GeneID" id="17262507"/>
<feature type="transmembrane region" description="Helical" evidence="1">
    <location>
        <begin position="502"/>
        <end position="520"/>
    </location>
</feature>
<feature type="transmembrane region" description="Helical" evidence="1">
    <location>
        <begin position="161"/>
        <end position="190"/>
    </location>
</feature>
<dbReference type="RefSeq" id="XP_005768776.1">
    <property type="nucleotide sequence ID" value="XM_005768719.1"/>
</dbReference>
<dbReference type="KEGG" id="ehx:EMIHUDRAFT_210716"/>
<keyword evidence="1" id="KW-0812">Transmembrane</keyword>
<feature type="transmembrane region" description="Helical" evidence="1">
    <location>
        <begin position="99"/>
        <end position="117"/>
    </location>
</feature>
<dbReference type="EnsemblProtists" id="EOD16347">
    <property type="protein sequence ID" value="EOD16347"/>
    <property type="gene ID" value="EMIHUDRAFT_210716"/>
</dbReference>
<keyword evidence="1" id="KW-1133">Transmembrane helix</keyword>
<evidence type="ECO:0008006" key="4">
    <source>
        <dbReference type="Google" id="ProtNLM"/>
    </source>
</evidence>
<name>A0A0D3IYL2_EMIH1</name>
<organism evidence="2 3">
    <name type="scientific">Emiliania huxleyi (strain CCMP1516)</name>
    <dbReference type="NCBI Taxonomy" id="280463"/>
    <lineage>
        <taxon>Eukaryota</taxon>
        <taxon>Haptista</taxon>
        <taxon>Haptophyta</taxon>
        <taxon>Prymnesiophyceae</taxon>
        <taxon>Isochrysidales</taxon>
        <taxon>Noelaerhabdaceae</taxon>
        <taxon>Emiliania</taxon>
    </lineage>
</organism>
<feature type="transmembrane region" description="Helical" evidence="1">
    <location>
        <begin position="588"/>
        <end position="611"/>
    </location>
</feature>
<dbReference type="AlphaFoldDB" id="A0A0D3IYL2"/>
<dbReference type="HOGENOM" id="CLU_309834_0_0_1"/>
<evidence type="ECO:0000256" key="1">
    <source>
        <dbReference type="SAM" id="Phobius"/>
    </source>
</evidence>
<keyword evidence="3" id="KW-1185">Reference proteome</keyword>
<feature type="transmembrane region" description="Helical" evidence="1">
    <location>
        <begin position="532"/>
        <end position="551"/>
    </location>
</feature>